<organism evidence="1 2">
    <name type="scientific">Roridomyces roridus</name>
    <dbReference type="NCBI Taxonomy" id="1738132"/>
    <lineage>
        <taxon>Eukaryota</taxon>
        <taxon>Fungi</taxon>
        <taxon>Dikarya</taxon>
        <taxon>Basidiomycota</taxon>
        <taxon>Agaricomycotina</taxon>
        <taxon>Agaricomycetes</taxon>
        <taxon>Agaricomycetidae</taxon>
        <taxon>Agaricales</taxon>
        <taxon>Marasmiineae</taxon>
        <taxon>Mycenaceae</taxon>
        <taxon>Roridomyces</taxon>
    </lineage>
</organism>
<feature type="non-terminal residue" evidence="1">
    <location>
        <position position="1"/>
    </location>
</feature>
<gene>
    <name evidence="1" type="ORF">FB45DRAFT_1051276</name>
</gene>
<evidence type="ECO:0000313" key="1">
    <source>
        <dbReference type="EMBL" id="KAJ7646620.1"/>
    </source>
</evidence>
<protein>
    <submittedName>
        <fullName evidence="1">Uncharacterized protein</fullName>
    </submittedName>
</protein>
<dbReference type="AlphaFoldDB" id="A0AAD7CE15"/>
<proteinExistence type="predicted"/>
<sequence length="91" mass="10653">MLHQVHRLLGMSKELQRSIQQQTMLKKWHSPQSTLLCAVEQTVVVNHTENQVRLQRLEGMMARVLREEKFGQDIMIRTMEIISSDTEHATL</sequence>
<comment type="caution">
    <text evidence="1">The sequence shown here is derived from an EMBL/GenBank/DDBJ whole genome shotgun (WGS) entry which is preliminary data.</text>
</comment>
<keyword evidence="2" id="KW-1185">Reference proteome</keyword>
<dbReference type="Proteomes" id="UP001221142">
    <property type="component" value="Unassembled WGS sequence"/>
</dbReference>
<evidence type="ECO:0000313" key="2">
    <source>
        <dbReference type="Proteomes" id="UP001221142"/>
    </source>
</evidence>
<accession>A0AAD7CE15</accession>
<name>A0AAD7CE15_9AGAR</name>
<dbReference type="EMBL" id="JARKIF010000002">
    <property type="protein sequence ID" value="KAJ7646620.1"/>
    <property type="molecule type" value="Genomic_DNA"/>
</dbReference>
<reference evidence="1" key="1">
    <citation type="submission" date="2023-03" db="EMBL/GenBank/DDBJ databases">
        <title>Massive genome expansion in bonnet fungi (Mycena s.s.) driven by repeated elements and novel gene families across ecological guilds.</title>
        <authorList>
            <consortium name="Lawrence Berkeley National Laboratory"/>
            <person name="Harder C.B."/>
            <person name="Miyauchi S."/>
            <person name="Viragh M."/>
            <person name="Kuo A."/>
            <person name="Thoen E."/>
            <person name="Andreopoulos B."/>
            <person name="Lu D."/>
            <person name="Skrede I."/>
            <person name="Drula E."/>
            <person name="Henrissat B."/>
            <person name="Morin E."/>
            <person name="Kohler A."/>
            <person name="Barry K."/>
            <person name="LaButti K."/>
            <person name="Morin E."/>
            <person name="Salamov A."/>
            <person name="Lipzen A."/>
            <person name="Mereny Z."/>
            <person name="Hegedus B."/>
            <person name="Baldrian P."/>
            <person name="Stursova M."/>
            <person name="Weitz H."/>
            <person name="Taylor A."/>
            <person name="Grigoriev I.V."/>
            <person name="Nagy L.G."/>
            <person name="Martin F."/>
            <person name="Kauserud H."/>
        </authorList>
    </citation>
    <scope>NUCLEOTIDE SEQUENCE</scope>
    <source>
        <strain evidence="1">9284</strain>
    </source>
</reference>